<comment type="caution">
    <text evidence="3">The sequence shown here is derived from an EMBL/GenBank/DDBJ whole genome shotgun (WGS) entry which is preliminary data.</text>
</comment>
<dbReference type="SUPFAM" id="SSF51735">
    <property type="entry name" value="NAD(P)-binding Rossmann-fold domains"/>
    <property type="match status" value="1"/>
</dbReference>
<dbReference type="Gene3D" id="3.30.360.10">
    <property type="entry name" value="Dihydrodipicolinate Reductase, domain 2"/>
    <property type="match status" value="1"/>
</dbReference>
<gene>
    <name evidence="3" type="ORF">G4L39_07935</name>
</gene>
<protein>
    <submittedName>
        <fullName evidence="3">Gfo/Idh/MocA family oxidoreductase</fullName>
    </submittedName>
</protein>
<evidence type="ECO:0000313" key="4">
    <source>
        <dbReference type="Proteomes" id="UP000477311"/>
    </source>
</evidence>
<evidence type="ECO:0000259" key="1">
    <source>
        <dbReference type="Pfam" id="PF01408"/>
    </source>
</evidence>
<name>A0A6M1RGZ3_9BACT</name>
<dbReference type="GO" id="GO:0000166">
    <property type="term" value="F:nucleotide binding"/>
    <property type="evidence" value="ECO:0007669"/>
    <property type="project" value="InterPro"/>
</dbReference>
<dbReference type="InterPro" id="IPR055170">
    <property type="entry name" value="GFO_IDH_MocA-like_dom"/>
</dbReference>
<dbReference type="InterPro" id="IPR036291">
    <property type="entry name" value="NAD(P)-bd_dom_sf"/>
</dbReference>
<dbReference type="Proteomes" id="UP000477311">
    <property type="component" value="Unassembled WGS sequence"/>
</dbReference>
<evidence type="ECO:0000313" key="3">
    <source>
        <dbReference type="EMBL" id="NGO39328.1"/>
    </source>
</evidence>
<accession>A0A6M1RGZ3</accession>
<reference evidence="3 4" key="1">
    <citation type="submission" date="2020-02" db="EMBL/GenBank/DDBJ databases">
        <title>Draft genome sequence of Limisphaera ngatamarikiensis NGM72.4T, a thermophilic Verrucomicrobia grouped in subdivision 3.</title>
        <authorList>
            <person name="Carere C.R."/>
            <person name="Steen J."/>
            <person name="Hugenholtz P."/>
            <person name="Stott M.B."/>
        </authorList>
    </citation>
    <scope>NUCLEOTIDE SEQUENCE [LARGE SCALE GENOMIC DNA]</scope>
    <source>
        <strain evidence="3 4">NGM72.4</strain>
    </source>
</reference>
<feature type="domain" description="GFO/IDH/MocA-like oxidoreductase" evidence="2">
    <location>
        <begin position="155"/>
        <end position="229"/>
    </location>
</feature>
<dbReference type="InterPro" id="IPR051450">
    <property type="entry name" value="Gfo/Idh/MocA_Oxidoreductases"/>
</dbReference>
<keyword evidence="4" id="KW-1185">Reference proteome</keyword>
<dbReference type="SUPFAM" id="SSF55347">
    <property type="entry name" value="Glyceraldehyde-3-phosphate dehydrogenase-like, C-terminal domain"/>
    <property type="match status" value="1"/>
</dbReference>
<dbReference type="PANTHER" id="PTHR43377:SF1">
    <property type="entry name" value="BILIVERDIN REDUCTASE A"/>
    <property type="match status" value="1"/>
</dbReference>
<dbReference type="Gene3D" id="3.40.50.720">
    <property type="entry name" value="NAD(P)-binding Rossmann-like Domain"/>
    <property type="match status" value="1"/>
</dbReference>
<dbReference type="AlphaFoldDB" id="A0A6M1RGZ3"/>
<sequence>MNRKLRVGVIGTGALGRHHARIYAELAAAGEIEFVGVHDIAPAVAAEVARQYGVRAFDSLADLVAGCDALSIVTPTVTHFDIARTCLEQGRHVLVEKPMTERSDQAAALVQLARERGCILQVGHVERFNPVFQYLRQAAPRPRFIEVHRLSPYPARSTDVGVVLDLMIHDLDVVLAFVAAPVVSVEAVGVAVLSPSEDIANARLRFANGCVANLTASRVSPERMRKIRVFSAGPDPCYISLDYRAQSGFIYRLAPDDQPTSPTWTRLLAMAGREATVVTSFAGRKIVREPVPLHPDEPLKLELRHFVHCARARQTPIVDGETARAALDLALEITRQIHELAKSSTP</sequence>
<dbReference type="RefSeq" id="WP_165107285.1">
    <property type="nucleotide sequence ID" value="NZ_JAAKYA010000052.1"/>
</dbReference>
<organism evidence="3 4">
    <name type="scientific">Limisphaera ngatamarikiensis</name>
    <dbReference type="NCBI Taxonomy" id="1324935"/>
    <lineage>
        <taxon>Bacteria</taxon>
        <taxon>Pseudomonadati</taxon>
        <taxon>Verrucomicrobiota</taxon>
        <taxon>Verrucomicrobiia</taxon>
        <taxon>Limisphaerales</taxon>
        <taxon>Limisphaeraceae</taxon>
        <taxon>Limisphaera</taxon>
    </lineage>
</organism>
<dbReference type="EMBL" id="JAAKYA010000052">
    <property type="protein sequence ID" value="NGO39328.1"/>
    <property type="molecule type" value="Genomic_DNA"/>
</dbReference>
<proteinExistence type="predicted"/>
<dbReference type="InterPro" id="IPR000683">
    <property type="entry name" value="Gfo/Idh/MocA-like_OxRdtase_N"/>
</dbReference>
<evidence type="ECO:0000259" key="2">
    <source>
        <dbReference type="Pfam" id="PF22725"/>
    </source>
</evidence>
<dbReference type="PANTHER" id="PTHR43377">
    <property type="entry name" value="BILIVERDIN REDUCTASE A"/>
    <property type="match status" value="1"/>
</dbReference>
<feature type="domain" description="Gfo/Idh/MocA-like oxidoreductase N-terminal" evidence="1">
    <location>
        <begin position="5"/>
        <end position="124"/>
    </location>
</feature>
<dbReference type="Pfam" id="PF01408">
    <property type="entry name" value="GFO_IDH_MocA"/>
    <property type="match status" value="1"/>
</dbReference>
<dbReference type="Pfam" id="PF22725">
    <property type="entry name" value="GFO_IDH_MocA_C3"/>
    <property type="match status" value="1"/>
</dbReference>